<feature type="region of interest" description="Disordered" evidence="1">
    <location>
        <begin position="1"/>
        <end position="55"/>
    </location>
</feature>
<dbReference type="AlphaFoldDB" id="A3VLK2"/>
<sequence>MSRKRRIFDIDMPEDPPAPSPETFPAEKVSDQDTSRARRGPMATAISETASSARERQDIEARIRAENDALAHEHVRLKRLGLLVDLVPLDKIETHKLVRDRAKGPDMELAELKASIQELGLSNPIRVEAAGEGRFELIQGYRRLAAYRELLEETGDTERFGAIPAAVVAQGDTLDSLYRKMVDENLVRKDISFAEMAQLAVDYAADPGTPERDPDKVVARLFKSASYSKRSYIRSFIRFVKEIAPHLSYPTEVPRALGLALVARMDEVEGLPAAIGLALADMDNRSVQQELDVLRSFVKDGGDQKPAGRGSTPAGKSDTVGKAKTSFQFDRAEGRAKCTAASGRLEIRMDRDFTTVDRRKLEAAVRRLLDDLM</sequence>
<reference evidence="3 4" key="1">
    <citation type="journal article" date="2010" name="J. Bacteriol.">
        <title>Genome sequences of Pelagibaca bermudensis HTCC2601T and Maritimibacter alkaliphilus HTCC2654T, the type strains of two marine Roseobacter genera.</title>
        <authorList>
            <person name="Thrash J.C."/>
            <person name="Cho J.C."/>
            <person name="Ferriera S."/>
            <person name="Johnson J."/>
            <person name="Vergin K.L."/>
            <person name="Giovannoni S.J."/>
        </authorList>
    </citation>
    <scope>NUCLEOTIDE SEQUENCE [LARGE SCALE GENOMIC DNA]</scope>
    <source>
        <strain evidence="3 4">HTCC2654</strain>
    </source>
</reference>
<feature type="domain" description="ParB-like N-terminal" evidence="2">
    <location>
        <begin position="85"/>
        <end position="185"/>
    </location>
</feature>
<dbReference type="GO" id="GO:0005694">
    <property type="term" value="C:chromosome"/>
    <property type="evidence" value="ECO:0007669"/>
    <property type="project" value="TreeGrafter"/>
</dbReference>
<accession>A3VLK2</accession>
<dbReference type="InterPro" id="IPR050336">
    <property type="entry name" value="Chromosome_partition/occlusion"/>
</dbReference>
<organism evidence="3 4">
    <name type="scientific">Maritimibacter alkaliphilus HTCC2654</name>
    <dbReference type="NCBI Taxonomy" id="314271"/>
    <lineage>
        <taxon>Bacteria</taxon>
        <taxon>Pseudomonadati</taxon>
        <taxon>Pseudomonadota</taxon>
        <taxon>Alphaproteobacteria</taxon>
        <taxon>Rhodobacterales</taxon>
        <taxon>Roseobacteraceae</taxon>
        <taxon>Maritimibacter</taxon>
    </lineage>
</organism>
<dbReference type="OrthoDB" id="7656008at2"/>
<dbReference type="SMART" id="SM00470">
    <property type="entry name" value="ParB"/>
    <property type="match status" value="1"/>
</dbReference>
<dbReference type="InterPro" id="IPR036086">
    <property type="entry name" value="ParB/Sulfiredoxin_sf"/>
</dbReference>
<dbReference type="PANTHER" id="PTHR33375:SF1">
    <property type="entry name" value="CHROMOSOME-PARTITIONING PROTEIN PARB-RELATED"/>
    <property type="match status" value="1"/>
</dbReference>
<dbReference type="PANTHER" id="PTHR33375">
    <property type="entry name" value="CHROMOSOME-PARTITIONING PROTEIN PARB-RELATED"/>
    <property type="match status" value="1"/>
</dbReference>
<evidence type="ECO:0000259" key="2">
    <source>
        <dbReference type="SMART" id="SM00470"/>
    </source>
</evidence>
<dbReference type="SUPFAM" id="SSF110849">
    <property type="entry name" value="ParB/Sulfiredoxin"/>
    <property type="match status" value="1"/>
</dbReference>
<evidence type="ECO:0000313" key="3">
    <source>
        <dbReference type="EMBL" id="EAQ10890.1"/>
    </source>
</evidence>
<dbReference type="EMBL" id="AAMT01000023">
    <property type="protein sequence ID" value="EAQ10890.1"/>
    <property type="molecule type" value="Genomic_DNA"/>
</dbReference>
<dbReference type="eggNOG" id="COG1475">
    <property type="taxonomic scope" value="Bacteria"/>
</dbReference>
<dbReference type="GO" id="GO:0007059">
    <property type="term" value="P:chromosome segregation"/>
    <property type="evidence" value="ECO:0007669"/>
    <property type="project" value="TreeGrafter"/>
</dbReference>
<dbReference type="HOGENOM" id="CLU_791974_0_0_5"/>
<feature type="region of interest" description="Disordered" evidence="1">
    <location>
        <begin position="299"/>
        <end position="321"/>
    </location>
</feature>
<name>A3VLK2_9RHOB</name>
<dbReference type="InterPro" id="IPR003115">
    <property type="entry name" value="ParB_N"/>
</dbReference>
<keyword evidence="4" id="KW-1185">Reference proteome</keyword>
<dbReference type="Gene3D" id="3.90.1530.10">
    <property type="entry name" value="Conserved hypothetical protein from pyrococcus furiosus pfu- 392566-001, ParB domain"/>
    <property type="match status" value="1"/>
</dbReference>
<protein>
    <submittedName>
        <fullName evidence="3">Replication protein, putative</fullName>
    </submittedName>
</protein>
<evidence type="ECO:0000313" key="4">
    <source>
        <dbReference type="Proteomes" id="UP000002931"/>
    </source>
</evidence>
<dbReference type="RefSeq" id="WP_008335839.1">
    <property type="nucleotide sequence ID" value="NZ_CH902580.1"/>
</dbReference>
<dbReference type="Proteomes" id="UP000002931">
    <property type="component" value="Unassembled WGS sequence"/>
</dbReference>
<proteinExistence type="predicted"/>
<gene>
    <name evidence="3" type="ORF">RB2654_22018</name>
</gene>
<evidence type="ECO:0000256" key="1">
    <source>
        <dbReference type="SAM" id="MobiDB-lite"/>
    </source>
</evidence>
<dbReference type="Pfam" id="PF02195">
    <property type="entry name" value="ParB_N"/>
    <property type="match status" value="1"/>
</dbReference>
<comment type="caution">
    <text evidence="3">The sequence shown here is derived from an EMBL/GenBank/DDBJ whole genome shotgun (WGS) entry which is preliminary data.</text>
</comment>
<dbReference type="STRING" id="314271.RB2654_22018"/>